<dbReference type="SUPFAM" id="SSF102114">
    <property type="entry name" value="Radical SAM enzymes"/>
    <property type="match status" value="1"/>
</dbReference>
<reference evidence="9" key="1">
    <citation type="submission" date="2017-01" db="EMBL/GenBank/DDBJ databases">
        <authorList>
            <person name="Varghese N."/>
            <person name="Submissions S."/>
        </authorList>
    </citation>
    <scope>NUCLEOTIDE SEQUENCE [LARGE SCALE GENOMIC DNA]</scope>
    <source>
        <strain evidence="9">DSM 18714</strain>
    </source>
</reference>
<evidence type="ECO:0000256" key="2">
    <source>
        <dbReference type="ARBA" id="ARBA00022691"/>
    </source>
</evidence>
<keyword evidence="4" id="KW-0408">Iron</keyword>
<accession>A0A1N7JLI0</accession>
<dbReference type="AlphaFoldDB" id="A0A1N7JLI0"/>
<dbReference type="SFLD" id="SFLDF00311">
    <property type="entry name" value="heme_degradation_proteins_(Hut"/>
    <property type="match status" value="1"/>
</dbReference>
<keyword evidence="9" id="KW-1185">Reference proteome</keyword>
<dbReference type="InterPro" id="IPR006638">
    <property type="entry name" value="Elp3/MiaA/NifB-like_rSAM"/>
</dbReference>
<dbReference type="GO" id="GO:0003824">
    <property type="term" value="F:catalytic activity"/>
    <property type="evidence" value="ECO:0007669"/>
    <property type="project" value="InterPro"/>
</dbReference>
<dbReference type="GO" id="GO:0006779">
    <property type="term" value="P:porphyrin-containing compound biosynthetic process"/>
    <property type="evidence" value="ECO:0007669"/>
    <property type="project" value="TreeGrafter"/>
</dbReference>
<dbReference type="EMBL" id="FTOM01000001">
    <property type="protein sequence ID" value="SIS50116.1"/>
    <property type="molecule type" value="Genomic_DNA"/>
</dbReference>
<dbReference type="NCBIfam" id="TIGR04107">
    <property type="entry name" value="rSAM_HutW"/>
    <property type="match status" value="1"/>
</dbReference>
<proteinExistence type="predicted"/>
<feature type="domain" description="Radical SAM core" evidence="7">
    <location>
        <begin position="112"/>
        <end position="346"/>
    </location>
</feature>
<keyword evidence="3" id="KW-0479">Metal-binding</keyword>
<evidence type="ECO:0000313" key="9">
    <source>
        <dbReference type="Proteomes" id="UP000186098"/>
    </source>
</evidence>
<evidence type="ECO:0000313" key="8">
    <source>
        <dbReference type="EMBL" id="SIS50116.1"/>
    </source>
</evidence>
<evidence type="ECO:0000256" key="3">
    <source>
        <dbReference type="ARBA" id="ARBA00022723"/>
    </source>
</evidence>
<dbReference type="Pfam" id="PF04055">
    <property type="entry name" value="Radical_SAM"/>
    <property type="match status" value="1"/>
</dbReference>
<dbReference type="SFLD" id="SFLDG01065">
    <property type="entry name" value="anaerobic_coproporphyrinogen-I"/>
    <property type="match status" value="1"/>
</dbReference>
<dbReference type="GO" id="GO:0051539">
    <property type="term" value="F:4 iron, 4 sulfur cluster binding"/>
    <property type="evidence" value="ECO:0007669"/>
    <property type="project" value="TreeGrafter"/>
</dbReference>
<evidence type="ECO:0000256" key="6">
    <source>
        <dbReference type="SAM" id="MobiDB-lite"/>
    </source>
</evidence>
<dbReference type="CDD" id="cd01335">
    <property type="entry name" value="Radical_SAM"/>
    <property type="match status" value="1"/>
</dbReference>
<dbReference type="PANTHER" id="PTHR13932">
    <property type="entry name" value="COPROPORPHYRINIGEN III OXIDASE"/>
    <property type="match status" value="1"/>
</dbReference>
<evidence type="ECO:0000256" key="4">
    <source>
        <dbReference type="ARBA" id="ARBA00023004"/>
    </source>
</evidence>
<dbReference type="Gene3D" id="3.20.20.70">
    <property type="entry name" value="Aldolase class I"/>
    <property type="match status" value="1"/>
</dbReference>
<dbReference type="SFLD" id="SFLDS00029">
    <property type="entry name" value="Radical_SAM"/>
    <property type="match status" value="1"/>
</dbReference>
<dbReference type="PROSITE" id="PS51918">
    <property type="entry name" value="RADICAL_SAM"/>
    <property type="match status" value="1"/>
</dbReference>
<dbReference type="InterPro" id="IPR034505">
    <property type="entry name" value="Coproporphyrinogen-III_oxidase"/>
</dbReference>
<dbReference type="SMART" id="SM00729">
    <property type="entry name" value="Elp3"/>
    <property type="match status" value="1"/>
</dbReference>
<dbReference type="InterPro" id="IPR013785">
    <property type="entry name" value="Aldolase_TIM"/>
</dbReference>
<dbReference type="InterPro" id="IPR026332">
    <property type="entry name" value="HutW"/>
</dbReference>
<protein>
    <submittedName>
        <fullName evidence="8">Oxygen-independent coproporphyrinogen-3 oxidase</fullName>
    </submittedName>
</protein>
<evidence type="ECO:0000259" key="7">
    <source>
        <dbReference type="PROSITE" id="PS51918"/>
    </source>
</evidence>
<evidence type="ECO:0000256" key="1">
    <source>
        <dbReference type="ARBA" id="ARBA00001966"/>
    </source>
</evidence>
<dbReference type="GO" id="GO:0046872">
    <property type="term" value="F:metal ion binding"/>
    <property type="evidence" value="ECO:0007669"/>
    <property type="project" value="UniProtKB-KW"/>
</dbReference>
<comment type="cofactor">
    <cofactor evidence="1">
        <name>[4Fe-4S] cluster</name>
        <dbReference type="ChEBI" id="CHEBI:49883"/>
    </cofactor>
</comment>
<dbReference type="GO" id="GO:0005737">
    <property type="term" value="C:cytoplasm"/>
    <property type="evidence" value="ECO:0007669"/>
    <property type="project" value="TreeGrafter"/>
</dbReference>
<dbReference type="SFLD" id="SFLDG01082">
    <property type="entry name" value="B12-binding_domain_containing"/>
    <property type="match status" value="1"/>
</dbReference>
<dbReference type="InterPro" id="IPR058240">
    <property type="entry name" value="rSAM_sf"/>
</dbReference>
<dbReference type="PANTHER" id="PTHR13932:SF9">
    <property type="entry name" value="COPROPORPHYRINOGEN III OXIDASE"/>
    <property type="match status" value="1"/>
</dbReference>
<gene>
    <name evidence="8" type="ORF">SAMN05421795_101126</name>
</gene>
<dbReference type="STRING" id="407234.SAMN05421795_101126"/>
<evidence type="ECO:0000256" key="5">
    <source>
        <dbReference type="ARBA" id="ARBA00023014"/>
    </source>
</evidence>
<sequence length="523" mass="54730">MTQSAPRPAYAGPTSTHATASGPRDTPPATAGQGLASPAMAARRPPQPEAANTPPTAAGHAARRPASDFFARIGGDPLTDAFPPKRGAHPPSGAVPVPADQIPDLWAALQDRPRRDPSVAYVHIPFCETHCLFCGFYQNRWHPDRGPAYVDAVLAQARRGADHPAQQGVPLRALYLGGGTPTALATPDLVRLIEGLRALLPLAPDCEITLEGRLLSLDRDKARAAFDAGVNRVSLGVQSFDERLRRRLGRRTGRAEAIALLSDLAEMDRAALMIDLIFGLPGQEIDAFAADVTLAAGLGLDGIDLYALNLIPGTPLLRAAENGKLTPAPRERLGLYYRAGAEAMAQAGWAPLSCSHWRATPRERSLYNFAVKSGAECLAFGAGAGGNLGGAGFRLRPDLAAYHDAIATGQPPVAMMTRAGPHAAVLAAIRAGMERGHLDPAAIDRAHAETHPATTHSAAPLAFADLAAPLLSQWHAAGLIAPQASGHALTLAGRFWCVTLTGHLLAWTLQELAAAGAPGPAQA</sequence>
<dbReference type="InterPro" id="IPR007197">
    <property type="entry name" value="rSAM"/>
</dbReference>
<feature type="region of interest" description="Disordered" evidence="6">
    <location>
        <begin position="1"/>
        <end position="99"/>
    </location>
</feature>
<dbReference type="Proteomes" id="UP000186098">
    <property type="component" value="Unassembled WGS sequence"/>
</dbReference>
<keyword evidence="5" id="KW-0411">Iron-sulfur</keyword>
<organism evidence="8 9">
    <name type="scientific">Phaeovulum vinaykumarii</name>
    <dbReference type="NCBI Taxonomy" id="407234"/>
    <lineage>
        <taxon>Bacteria</taxon>
        <taxon>Pseudomonadati</taxon>
        <taxon>Pseudomonadota</taxon>
        <taxon>Alphaproteobacteria</taxon>
        <taxon>Rhodobacterales</taxon>
        <taxon>Paracoccaceae</taxon>
        <taxon>Phaeovulum</taxon>
    </lineage>
</organism>
<keyword evidence="2" id="KW-0949">S-adenosyl-L-methionine</keyword>
<name>A0A1N7JLI0_9RHOB</name>